<protein>
    <recommendedName>
        <fullName evidence="3">Ribosomal protein L32</fullName>
    </recommendedName>
</protein>
<accession>A0ABD1LNH9</accession>
<comment type="caution">
    <text evidence="1">The sequence shown here is derived from an EMBL/GenBank/DDBJ whole genome shotgun (WGS) entry which is preliminary data.</text>
</comment>
<name>A0ABD1LNH9_9FABA</name>
<dbReference type="Proteomes" id="UP001603857">
    <property type="component" value="Unassembled WGS sequence"/>
</dbReference>
<proteinExistence type="predicted"/>
<organism evidence="1 2">
    <name type="scientific">Flemingia macrophylla</name>
    <dbReference type="NCBI Taxonomy" id="520843"/>
    <lineage>
        <taxon>Eukaryota</taxon>
        <taxon>Viridiplantae</taxon>
        <taxon>Streptophyta</taxon>
        <taxon>Embryophyta</taxon>
        <taxon>Tracheophyta</taxon>
        <taxon>Spermatophyta</taxon>
        <taxon>Magnoliopsida</taxon>
        <taxon>eudicotyledons</taxon>
        <taxon>Gunneridae</taxon>
        <taxon>Pentapetalae</taxon>
        <taxon>rosids</taxon>
        <taxon>fabids</taxon>
        <taxon>Fabales</taxon>
        <taxon>Fabaceae</taxon>
        <taxon>Papilionoideae</taxon>
        <taxon>50 kb inversion clade</taxon>
        <taxon>NPAAA clade</taxon>
        <taxon>indigoferoid/millettioid clade</taxon>
        <taxon>Phaseoleae</taxon>
        <taxon>Flemingia</taxon>
    </lineage>
</organism>
<evidence type="ECO:0000313" key="1">
    <source>
        <dbReference type="EMBL" id="KAL2325059.1"/>
    </source>
</evidence>
<keyword evidence="2" id="KW-1185">Reference proteome</keyword>
<gene>
    <name evidence="1" type="ORF">Fmac_024117</name>
</gene>
<dbReference type="AlphaFoldDB" id="A0ABD1LNH9"/>
<reference evidence="1 2" key="1">
    <citation type="submission" date="2024-08" db="EMBL/GenBank/DDBJ databases">
        <title>Insights into the chromosomal genome structure of Flemingia macrophylla.</title>
        <authorList>
            <person name="Ding Y."/>
            <person name="Zhao Y."/>
            <person name="Bi W."/>
            <person name="Wu M."/>
            <person name="Zhao G."/>
            <person name="Gong Y."/>
            <person name="Li W."/>
            <person name="Zhang P."/>
        </authorList>
    </citation>
    <scope>NUCLEOTIDE SEQUENCE [LARGE SCALE GENOMIC DNA]</scope>
    <source>
        <strain evidence="1">DYQJB</strain>
        <tissue evidence="1">Leaf</tissue>
    </source>
</reference>
<sequence>MSRLKKKKKIKIKTKQTAIKGLKSNPYCCRTSSEQQWHKIRNKSKLQLKP</sequence>
<evidence type="ECO:0008006" key="3">
    <source>
        <dbReference type="Google" id="ProtNLM"/>
    </source>
</evidence>
<dbReference type="EMBL" id="JBGMDY010000008">
    <property type="protein sequence ID" value="KAL2325059.1"/>
    <property type="molecule type" value="Genomic_DNA"/>
</dbReference>
<evidence type="ECO:0000313" key="2">
    <source>
        <dbReference type="Proteomes" id="UP001603857"/>
    </source>
</evidence>